<dbReference type="RefSeq" id="WP_331848514.1">
    <property type="nucleotide sequence ID" value="NZ_JAZHPZ010000014.1"/>
</dbReference>
<reference evidence="2 3" key="1">
    <citation type="submission" date="2024-02" db="EMBL/GenBank/DDBJ databases">
        <title>A nitrogen-fixing paenibacillus bacterium.</title>
        <authorList>
            <person name="Zhang W.L."/>
            <person name="Chen S.F."/>
        </authorList>
    </citation>
    <scope>NUCLEOTIDE SEQUENCE [LARGE SCALE GENOMIC DNA]</scope>
    <source>
        <strain evidence="2 3">M1</strain>
    </source>
</reference>
<evidence type="ECO:0000313" key="3">
    <source>
        <dbReference type="Proteomes" id="UP001306950"/>
    </source>
</evidence>
<organism evidence="2 3">
    <name type="scientific">Paenibacillus haidiansis</name>
    <dbReference type="NCBI Taxonomy" id="1574488"/>
    <lineage>
        <taxon>Bacteria</taxon>
        <taxon>Bacillati</taxon>
        <taxon>Bacillota</taxon>
        <taxon>Bacilli</taxon>
        <taxon>Bacillales</taxon>
        <taxon>Paenibacillaceae</taxon>
        <taxon>Paenibacillus</taxon>
    </lineage>
</organism>
<evidence type="ECO:0000313" key="2">
    <source>
        <dbReference type="EMBL" id="MEF2968835.1"/>
    </source>
</evidence>
<accession>A0ABU7VZB8</accession>
<evidence type="ECO:0000313" key="1">
    <source>
        <dbReference type="EMBL" id="MEF2968330.1"/>
    </source>
</evidence>
<proteinExistence type="predicted"/>
<dbReference type="Proteomes" id="UP001306950">
    <property type="component" value="Unassembled WGS sequence"/>
</dbReference>
<keyword evidence="3" id="KW-1185">Reference proteome</keyword>
<dbReference type="EMBL" id="JAZHPZ010000019">
    <property type="protein sequence ID" value="MEF2968835.1"/>
    <property type="molecule type" value="Genomic_DNA"/>
</dbReference>
<dbReference type="EMBL" id="JAZHPZ010000014">
    <property type="protein sequence ID" value="MEF2968330.1"/>
    <property type="molecule type" value="Genomic_DNA"/>
</dbReference>
<sequence>MARSLHEQHELVTGIAQKILGDIQMNAPDAELIVSTAHEAAMESFIEFLEEREKLLISELRKVTLEISAKIAATRQLRNEASRETGKQIAFRMVAADNQKGSANNET</sequence>
<protein>
    <submittedName>
        <fullName evidence="2">Uncharacterized protein</fullName>
    </submittedName>
</protein>
<name>A0ABU7VZB8_9BACL</name>
<comment type="caution">
    <text evidence="2">The sequence shown here is derived from an EMBL/GenBank/DDBJ whole genome shotgun (WGS) entry which is preliminary data.</text>
</comment>
<gene>
    <name evidence="1" type="ORF">V3851_21075</name>
    <name evidence="2" type="ORF">V3851_23855</name>
</gene>